<name>A0A2M7D669_9BACT</name>
<dbReference type="InterPro" id="IPR005146">
    <property type="entry name" value="B3/B4_tRNA-bd"/>
</dbReference>
<feature type="non-terminal residue" evidence="2">
    <location>
        <position position="237"/>
    </location>
</feature>
<dbReference type="GO" id="GO:0004826">
    <property type="term" value="F:phenylalanine-tRNA ligase activity"/>
    <property type="evidence" value="ECO:0007669"/>
    <property type="project" value="InterPro"/>
</dbReference>
<keyword evidence="2" id="KW-0436">Ligase</keyword>
<evidence type="ECO:0000259" key="1">
    <source>
        <dbReference type="SMART" id="SM00873"/>
    </source>
</evidence>
<dbReference type="InterPro" id="IPR045060">
    <property type="entry name" value="Phe-tRNA-ligase_IIc_bsu"/>
</dbReference>
<dbReference type="GO" id="GO:0009328">
    <property type="term" value="C:phenylalanine-tRNA ligase complex"/>
    <property type="evidence" value="ECO:0007669"/>
    <property type="project" value="TreeGrafter"/>
</dbReference>
<reference evidence="3" key="1">
    <citation type="submission" date="2017-09" db="EMBL/GenBank/DDBJ databases">
        <title>Depth-based differentiation of microbial function through sediment-hosted aquifers and enrichment of novel symbionts in the deep terrestrial subsurface.</title>
        <authorList>
            <person name="Probst A.J."/>
            <person name="Ladd B."/>
            <person name="Jarett J.K."/>
            <person name="Geller-Mcgrath D.E."/>
            <person name="Sieber C.M.K."/>
            <person name="Emerson J.B."/>
            <person name="Anantharaman K."/>
            <person name="Thomas B.C."/>
            <person name="Malmstrom R."/>
            <person name="Stieglmeier M."/>
            <person name="Klingl A."/>
            <person name="Woyke T."/>
            <person name="Ryan C.M."/>
            <person name="Banfield J.F."/>
        </authorList>
    </citation>
    <scope>NUCLEOTIDE SEQUENCE [LARGE SCALE GENOMIC DNA]</scope>
</reference>
<protein>
    <submittedName>
        <fullName evidence="2">Phenylalanine--tRNA ligase subunit beta</fullName>
    </submittedName>
</protein>
<gene>
    <name evidence="2" type="ORF">COS30_01850</name>
</gene>
<evidence type="ECO:0000313" key="3">
    <source>
        <dbReference type="Proteomes" id="UP000229247"/>
    </source>
</evidence>
<dbReference type="GO" id="GO:0003723">
    <property type="term" value="F:RNA binding"/>
    <property type="evidence" value="ECO:0007669"/>
    <property type="project" value="InterPro"/>
</dbReference>
<dbReference type="Gene3D" id="3.50.40.10">
    <property type="entry name" value="Phenylalanyl-trna Synthetase, Chain B, domain 3"/>
    <property type="match status" value="1"/>
</dbReference>
<dbReference type="PANTHER" id="PTHR10947:SF0">
    <property type="entry name" value="PHENYLALANINE--TRNA LIGASE BETA SUBUNIT"/>
    <property type="match status" value="1"/>
</dbReference>
<dbReference type="Proteomes" id="UP000229247">
    <property type="component" value="Unassembled WGS sequence"/>
</dbReference>
<feature type="domain" description="B3/B4 tRNA-binding" evidence="1">
    <location>
        <begin position="102"/>
        <end position="237"/>
    </location>
</feature>
<dbReference type="InterPro" id="IPR020825">
    <property type="entry name" value="Phe-tRNA_synthase-like_B3/B4"/>
</dbReference>
<accession>A0A2M7D669</accession>
<sequence>MKFSYNWLKEYIPDIPDPKKTAGDLNMRIFEVEEVQPIGRDWALDIKVLPNRAFDCLSHLGIAREIAAIENIEFKMPKVSLREDKGFKIKDYLSVEVREPKLCPRYSARVVVDVKVGESPEWLKEKLEVCGLRSINNIVDITNYVMLECGQPLHAFDLDKLGEKKIIVRRAGEGEKINTLDEGKAQRILNENILVIADAQNPVAIAGIKGGRLPEISASTKKVALEAANFDPVNIRR</sequence>
<organism evidence="2 3">
    <name type="scientific">Candidatus Portnoybacteria bacterium CG02_land_8_20_14_3_00_45_8</name>
    <dbReference type="NCBI Taxonomy" id="1974807"/>
    <lineage>
        <taxon>Bacteria</taxon>
        <taxon>Candidatus Portnoyibacteriota</taxon>
    </lineage>
</organism>
<dbReference type="EMBL" id="PEUE01000043">
    <property type="protein sequence ID" value="PIV38491.1"/>
    <property type="molecule type" value="Genomic_DNA"/>
</dbReference>
<dbReference type="InterPro" id="IPR009061">
    <property type="entry name" value="DNA-bd_dom_put_sf"/>
</dbReference>
<comment type="caution">
    <text evidence="2">The sequence shown here is derived from an EMBL/GenBank/DDBJ whole genome shotgun (WGS) entry which is preliminary data.</text>
</comment>
<proteinExistence type="predicted"/>
<dbReference type="SUPFAM" id="SSF56037">
    <property type="entry name" value="PheT/TilS domain"/>
    <property type="match status" value="1"/>
</dbReference>
<dbReference type="SUPFAM" id="SSF46955">
    <property type="entry name" value="Putative DNA-binding domain"/>
    <property type="match status" value="1"/>
</dbReference>
<dbReference type="Pfam" id="PF03483">
    <property type="entry name" value="B3_4"/>
    <property type="match status" value="1"/>
</dbReference>
<dbReference type="GO" id="GO:0006432">
    <property type="term" value="P:phenylalanyl-tRNA aminoacylation"/>
    <property type="evidence" value="ECO:0007669"/>
    <property type="project" value="InterPro"/>
</dbReference>
<evidence type="ECO:0000313" key="2">
    <source>
        <dbReference type="EMBL" id="PIV38491.1"/>
    </source>
</evidence>
<dbReference type="PANTHER" id="PTHR10947">
    <property type="entry name" value="PHENYLALANYL-TRNA SYNTHETASE BETA CHAIN AND LEUCINE-RICH REPEAT-CONTAINING PROTEIN 47"/>
    <property type="match status" value="1"/>
</dbReference>
<dbReference type="SMART" id="SM00873">
    <property type="entry name" value="B3_4"/>
    <property type="match status" value="1"/>
</dbReference>
<dbReference type="AlphaFoldDB" id="A0A2M7D669"/>
<dbReference type="Gene3D" id="3.30.56.10">
    <property type="match status" value="1"/>
</dbReference>